<dbReference type="FunFam" id="2.10.110.10:FF:000009">
    <property type="entry name" value="Paxillin isoform 1"/>
    <property type="match status" value="1"/>
</dbReference>
<keyword evidence="3 5" id="KW-0440">LIM domain</keyword>
<dbReference type="GO" id="GO:0031430">
    <property type="term" value="C:M band"/>
    <property type="evidence" value="ECO:0007669"/>
    <property type="project" value="UniProtKB-SubCell"/>
</dbReference>
<dbReference type="InterPro" id="IPR001781">
    <property type="entry name" value="Znf_LIM"/>
</dbReference>
<dbReference type="PROSITE" id="PS50023">
    <property type="entry name" value="LIM_DOMAIN_2"/>
    <property type="match status" value="1"/>
</dbReference>
<dbReference type="GO" id="GO:0055120">
    <property type="term" value="C:striated muscle dense body"/>
    <property type="evidence" value="ECO:0007669"/>
    <property type="project" value="UniProtKB-ARBA"/>
</dbReference>
<accession>A0A0B2UTI4</accession>
<feature type="compositionally biased region" description="Basic and acidic residues" evidence="6">
    <location>
        <begin position="16"/>
        <end position="27"/>
    </location>
</feature>
<organism evidence="8 9">
    <name type="scientific">Toxocara canis</name>
    <name type="common">Canine roundworm</name>
    <dbReference type="NCBI Taxonomy" id="6265"/>
    <lineage>
        <taxon>Eukaryota</taxon>
        <taxon>Metazoa</taxon>
        <taxon>Ecdysozoa</taxon>
        <taxon>Nematoda</taxon>
        <taxon>Chromadorea</taxon>
        <taxon>Rhabditida</taxon>
        <taxon>Spirurina</taxon>
        <taxon>Ascaridomorpha</taxon>
        <taxon>Ascaridoidea</taxon>
        <taxon>Toxocaridae</taxon>
        <taxon>Toxocara</taxon>
    </lineage>
</organism>
<dbReference type="SMART" id="SM00132">
    <property type="entry name" value="LIM"/>
    <property type="match status" value="1"/>
</dbReference>
<dbReference type="STRING" id="6265.A0A0B2UTI4"/>
<name>A0A0B2UTI4_TOXCA</name>
<evidence type="ECO:0000256" key="4">
    <source>
        <dbReference type="ARBA" id="ARBA00037833"/>
    </source>
</evidence>
<gene>
    <name evidence="8" type="primary">tgfb1i1</name>
    <name evidence="8" type="ORF">Tcan_07364</name>
</gene>
<reference evidence="8 9" key="1">
    <citation type="submission" date="2014-11" db="EMBL/GenBank/DDBJ databases">
        <title>Genetic blueprint of the zoonotic pathogen Toxocara canis.</title>
        <authorList>
            <person name="Zhu X.-Q."/>
            <person name="Korhonen P.K."/>
            <person name="Cai H."/>
            <person name="Young N.D."/>
            <person name="Nejsum P."/>
            <person name="von Samson-Himmelstjerna G."/>
            <person name="Boag P.R."/>
            <person name="Tan P."/>
            <person name="Li Q."/>
            <person name="Min J."/>
            <person name="Yang Y."/>
            <person name="Wang X."/>
            <person name="Fang X."/>
            <person name="Hall R.S."/>
            <person name="Hofmann A."/>
            <person name="Sternberg P.W."/>
            <person name="Jex A.R."/>
            <person name="Gasser R.B."/>
        </authorList>
    </citation>
    <scope>NUCLEOTIDE SEQUENCE [LARGE SCALE GENOMIC DNA]</scope>
    <source>
        <strain evidence="8">PN_DK_2014</strain>
    </source>
</reference>
<dbReference type="OrthoDB" id="15567at2759"/>
<dbReference type="AlphaFoldDB" id="A0A0B2UTI4"/>
<evidence type="ECO:0000256" key="2">
    <source>
        <dbReference type="ARBA" id="ARBA00022833"/>
    </source>
</evidence>
<evidence type="ECO:0000256" key="1">
    <source>
        <dbReference type="ARBA" id="ARBA00022723"/>
    </source>
</evidence>
<sequence length="293" mass="33363">MTSVSPVPTSHTYQWHTEKSERSESRSSSRYVPLNHAGVVQNTLDTMLDGVNATTELIRRKHNESVLERKSFQTEMEVTGSISVDPSDEWLSTRLTSISTEDMQKELSKVKDDQKQHAVTDTLAALVYDIDATAEVLRKGSLKKKKKQEEVEYKLRITPGPEEDVFPFPSPKQRRAQDEDNFTLEHVSRDYGVEMSESQTSAGSPPPSCAAVCAFCSEEIDGPIITALAPNSYRAQKFHPYHFMCAYCQKALNLRGTYREHDRKPYCHECFYRLYNGLIYAPDEKQAKIEKLI</sequence>
<evidence type="ECO:0000313" key="9">
    <source>
        <dbReference type="Proteomes" id="UP000031036"/>
    </source>
</evidence>
<comment type="subcellular location">
    <subcellularLocation>
        <location evidence="4">Cytoplasm</location>
        <location evidence="4">Myofibril</location>
        <location evidence="4">Sarcomere</location>
        <location evidence="4">M line</location>
    </subcellularLocation>
</comment>
<feature type="region of interest" description="Disordered" evidence="6">
    <location>
        <begin position="1"/>
        <end position="31"/>
    </location>
</feature>
<evidence type="ECO:0000256" key="5">
    <source>
        <dbReference type="PROSITE-ProRule" id="PRU00125"/>
    </source>
</evidence>
<protein>
    <submittedName>
        <fullName evidence="8">Transforming growth factor beta-1-induced transcript 1 protein</fullName>
    </submittedName>
</protein>
<dbReference type="Gene3D" id="2.10.110.10">
    <property type="entry name" value="Cysteine Rich Protein"/>
    <property type="match status" value="1"/>
</dbReference>
<dbReference type="Pfam" id="PF00412">
    <property type="entry name" value="LIM"/>
    <property type="match status" value="1"/>
</dbReference>
<evidence type="ECO:0000313" key="8">
    <source>
        <dbReference type="EMBL" id="KHN72554.1"/>
    </source>
</evidence>
<dbReference type="EMBL" id="JPKZ01003246">
    <property type="protein sequence ID" value="KHN72554.1"/>
    <property type="molecule type" value="Genomic_DNA"/>
</dbReference>
<feature type="compositionally biased region" description="Polar residues" evidence="6">
    <location>
        <begin position="1"/>
        <end position="15"/>
    </location>
</feature>
<comment type="caution">
    <text evidence="8">The sequence shown here is derived from an EMBL/GenBank/DDBJ whole genome shotgun (WGS) entry which is preliminary data.</text>
</comment>
<dbReference type="PROSITE" id="PS00478">
    <property type="entry name" value="LIM_DOMAIN_1"/>
    <property type="match status" value="1"/>
</dbReference>
<dbReference type="Proteomes" id="UP000031036">
    <property type="component" value="Unassembled WGS sequence"/>
</dbReference>
<evidence type="ECO:0000256" key="6">
    <source>
        <dbReference type="SAM" id="MobiDB-lite"/>
    </source>
</evidence>
<keyword evidence="9" id="KW-1185">Reference proteome</keyword>
<evidence type="ECO:0000259" key="7">
    <source>
        <dbReference type="PROSITE" id="PS50023"/>
    </source>
</evidence>
<dbReference type="CDD" id="cd09339">
    <property type="entry name" value="LIM4_Paxillin_like"/>
    <property type="match status" value="1"/>
</dbReference>
<keyword evidence="1 5" id="KW-0479">Metal-binding</keyword>
<evidence type="ECO:0000256" key="3">
    <source>
        <dbReference type="ARBA" id="ARBA00023038"/>
    </source>
</evidence>
<proteinExistence type="predicted"/>
<keyword evidence="2 5" id="KW-0862">Zinc</keyword>
<dbReference type="OMA" id="YCHDCFY"/>
<dbReference type="GO" id="GO:0046872">
    <property type="term" value="F:metal ion binding"/>
    <property type="evidence" value="ECO:0007669"/>
    <property type="project" value="UniProtKB-KW"/>
</dbReference>
<feature type="domain" description="LIM zinc-binding" evidence="7">
    <location>
        <begin position="211"/>
        <end position="277"/>
    </location>
</feature>